<sequence>MTQVHSETTELQSQYAAQLTADLERNTKEQERISAEVTALQELLEALRRDQDLLVNLRRTLGDEGPAAAGAKAAEAAVTVASVPRQASAAPKSKPVKQQQKAAAAKPAKASEAVKATKPVKAVKAVKAVKTTSRSAGTKAAAKTPAPAPALAAAGKPTLVELIHDHLSRQSEPRSAAEITSTLSETHPERGVKATVVRTTVEGLVAKGRAQRSKQGTSVYYTAAGTGAGDDSAQQAAPEQKTPVTD</sequence>
<evidence type="ECO:0000256" key="2">
    <source>
        <dbReference type="SAM" id="MobiDB-lite"/>
    </source>
</evidence>
<keyword evidence="4" id="KW-1185">Reference proteome</keyword>
<feature type="coiled-coil region" evidence="1">
    <location>
        <begin position="16"/>
        <end position="60"/>
    </location>
</feature>
<evidence type="ECO:0008006" key="5">
    <source>
        <dbReference type="Google" id="ProtNLM"/>
    </source>
</evidence>
<dbReference type="InterPro" id="IPR036388">
    <property type="entry name" value="WH-like_DNA-bd_sf"/>
</dbReference>
<feature type="region of interest" description="Disordered" evidence="2">
    <location>
        <begin position="130"/>
        <end position="150"/>
    </location>
</feature>
<dbReference type="RefSeq" id="WP_381232802.1">
    <property type="nucleotide sequence ID" value="NZ_JBHSKH010000006.1"/>
</dbReference>
<dbReference type="Gene3D" id="1.10.10.10">
    <property type="entry name" value="Winged helix-like DNA-binding domain superfamily/Winged helix DNA-binding domain"/>
    <property type="match status" value="1"/>
</dbReference>
<evidence type="ECO:0000313" key="3">
    <source>
        <dbReference type="EMBL" id="MFD1312168.1"/>
    </source>
</evidence>
<feature type="region of interest" description="Disordered" evidence="2">
    <location>
        <begin position="222"/>
        <end position="246"/>
    </location>
</feature>
<evidence type="ECO:0000313" key="4">
    <source>
        <dbReference type="Proteomes" id="UP001597058"/>
    </source>
</evidence>
<comment type="caution">
    <text evidence="3">The sequence shown here is derived from an EMBL/GenBank/DDBJ whole genome shotgun (WGS) entry which is preliminary data.</text>
</comment>
<feature type="compositionally biased region" description="Low complexity" evidence="2">
    <location>
        <begin position="222"/>
        <end position="237"/>
    </location>
</feature>
<name>A0ABW3XSN0_9ACTN</name>
<dbReference type="EMBL" id="JBHTMM010000106">
    <property type="protein sequence ID" value="MFD1312168.1"/>
    <property type="molecule type" value="Genomic_DNA"/>
</dbReference>
<evidence type="ECO:0000256" key="1">
    <source>
        <dbReference type="SAM" id="Coils"/>
    </source>
</evidence>
<dbReference type="Proteomes" id="UP001597058">
    <property type="component" value="Unassembled WGS sequence"/>
</dbReference>
<accession>A0ABW3XSN0</accession>
<organism evidence="3 4">
    <name type="scientific">Streptomyces kaempferi</name>
    <dbReference type="NCBI Taxonomy" id="333725"/>
    <lineage>
        <taxon>Bacteria</taxon>
        <taxon>Bacillati</taxon>
        <taxon>Actinomycetota</taxon>
        <taxon>Actinomycetes</taxon>
        <taxon>Kitasatosporales</taxon>
        <taxon>Streptomycetaceae</taxon>
        <taxon>Streptomyces</taxon>
    </lineage>
</organism>
<keyword evidence="1" id="KW-0175">Coiled coil</keyword>
<reference evidence="4" key="1">
    <citation type="journal article" date="2019" name="Int. J. Syst. Evol. Microbiol.">
        <title>The Global Catalogue of Microorganisms (GCM) 10K type strain sequencing project: providing services to taxonomists for standard genome sequencing and annotation.</title>
        <authorList>
            <consortium name="The Broad Institute Genomics Platform"/>
            <consortium name="The Broad Institute Genome Sequencing Center for Infectious Disease"/>
            <person name="Wu L."/>
            <person name="Ma J."/>
        </authorList>
    </citation>
    <scope>NUCLEOTIDE SEQUENCE [LARGE SCALE GENOMIC DNA]</scope>
    <source>
        <strain evidence="4">CGMCC 4.7020</strain>
    </source>
</reference>
<gene>
    <name evidence="3" type="ORF">ACFQ5X_41040</name>
</gene>
<protein>
    <recommendedName>
        <fullName evidence="5">Penicillinase repressor</fullName>
    </recommendedName>
</protein>
<feature type="region of interest" description="Disordered" evidence="2">
    <location>
        <begin position="167"/>
        <end position="192"/>
    </location>
</feature>
<feature type="region of interest" description="Disordered" evidence="2">
    <location>
        <begin position="85"/>
        <end position="114"/>
    </location>
</feature>
<proteinExistence type="predicted"/>